<evidence type="ECO:0000256" key="4">
    <source>
        <dbReference type="ARBA" id="ARBA00023163"/>
    </source>
</evidence>
<dbReference type="RefSeq" id="WP_156859912.1">
    <property type="nucleotide sequence ID" value="NZ_WOWR01000072.1"/>
</dbReference>
<dbReference type="Proteomes" id="UP000442695">
    <property type="component" value="Unassembled WGS sequence"/>
</dbReference>
<evidence type="ECO:0000313" key="7">
    <source>
        <dbReference type="Proteomes" id="UP000442695"/>
    </source>
</evidence>
<feature type="domain" description="HTH lysR-type" evidence="5">
    <location>
        <begin position="1"/>
        <end position="58"/>
    </location>
</feature>
<keyword evidence="2" id="KW-0805">Transcription regulation</keyword>
<accession>A0A7V8EAI7</accession>
<comment type="caution">
    <text evidence="6">The sequence shown here is derived from an EMBL/GenBank/DDBJ whole genome shotgun (WGS) entry which is preliminary data.</text>
</comment>
<dbReference type="PANTHER" id="PTHR30346:SF0">
    <property type="entry name" value="HCA OPERON TRANSCRIPTIONAL ACTIVATOR HCAR"/>
    <property type="match status" value="1"/>
</dbReference>
<dbReference type="GO" id="GO:0003700">
    <property type="term" value="F:DNA-binding transcription factor activity"/>
    <property type="evidence" value="ECO:0007669"/>
    <property type="project" value="InterPro"/>
</dbReference>
<dbReference type="InterPro" id="IPR036388">
    <property type="entry name" value="WH-like_DNA-bd_sf"/>
</dbReference>
<dbReference type="CDD" id="cd08414">
    <property type="entry name" value="PBP2_LTTR_aromatics_like"/>
    <property type="match status" value="1"/>
</dbReference>
<dbReference type="Pfam" id="PF03466">
    <property type="entry name" value="LysR_substrate"/>
    <property type="match status" value="1"/>
</dbReference>
<dbReference type="GO" id="GO:0032993">
    <property type="term" value="C:protein-DNA complex"/>
    <property type="evidence" value="ECO:0007669"/>
    <property type="project" value="TreeGrafter"/>
</dbReference>
<name>A0A7V8EAI7_PSEPU</name>
<evidence type="ECO:0000256" key="3">
    <source>
        <dbReference type="ARBA" id="ARBA00023125"/>
    </source>
</evidence>
<evidence type="ECO:0000256" key="1">
    <source>
        <dbReference type="ARBA" id="ARBA00009437"/>
    </source>
</evidence>
<reference evidence="6 7" key="1">
    <citation type="submission" date="2019-12" db="EMBL/GenBank/DDBJ databases">
        <authorList>
            <person name="Woiski C."/>
        </authorList>
    </citation>
    <scope>NUCLEOTIDE SEQUENCE [LARGE SCALE GENOMIC DNA]</scope>
    <source>
        <strain evidence="6 7">BOE100</strain>
    </source>
</reference>
<dbReference type="PROSITE" id="PS50931">
    <property type="entry name" value="HTH_LYSR"/>
    <property type="match status" value="1"/>
</dbReference>
<organism evidence="6 7">
    <name type="scientific">Pseudomonas putida</name>
    <name type="common">Arthrobacter siderocapsulatus</name>
    <dbReference type="NCBI Taxonomy" id="303"/>
    <lineage>
        <taxon>Bacteria</taxon>
        <taxon>Pseudomonadati</taxon>
        <taxon>Pseudomonadota</taxon>
        <taxon>Gammaproteobacteria</taxon>
        <taxon>Pseudomonadales</taxon>
        <taxon>Pseudomonadaceae</taxon>
        <taxon>Pseudomonas</taxon>
    </lineage>
</organism>
<dbReference type="GO" id="GO:0003677">
    <property type="term" value="F:DNA binding"/>
    <property type="evidence" value="ECO:0007669"/>
    <property type="project" value="UniProtKB-KW"/>
</dbReference>
<dbReference type="AlphaFoldDB" id="A0A7V8EAI7"/>
<dbReference type="SUPFAM" id="SSF46785">
    <property type="entry name" value="Winged helix' DNA-binding domain"/>
    <property type="match status" value="1"/>
</dbReference>
<dbReference type="Pfam" id="PF00126">
    <property type="entry name" value="HTH_1"/>
    <property type="match status" value="1"/>
</dbReference>
<evidence type="ECO:0000256" key="2">
    <source>
        <dbReference type="ARBA" id="ARBA00023015"/>
    </source>
</evidence>
<dbReference type="InterPro" id="IPR000847">
    <property type="entry name" value="LysR_HTH_N"/>
</dbReference>
<keyword evidence="4" id="KW-0804">Transcription</keyword>
<comment type="similarity">
    <text evidence="1">Belongs to the LysR transcriptional regulatory family.</text>
</comment>
<dbReference type="PANTHER" id="PTHR30346">
    <property type="entry name" value="TRANSCRIPTIONAL DUAL REGULATOR HCAR-RELATED"/>
    <property type="match status" value="1"/>
</dbReference>
<dbReference type="SUPFAM" id="SSF53850">
    <property type="entry name" value="Periplasmic binding protein-like II"/>
    <property type="match status" value="1"/>
</dbReference>
<evidence type="ECO:0000259" key="5">
    <source>
        <dbReference type="PROSITE" id="PS50931"/>
    </source>
</evidence>
<proteinExistence type="inferred from homology"/>
<dbReference type="PRINTS" id="PR00039">
    <property type="entry name" value="HTHLYSR"/>
</dbReference>
<dbReference type="Gene3D" id="3.40.190.10">
    <property type="entry name" value="Periplasmic binding protein-like II"/>
    <property type="match status" value="2"/>
</dbReference>
<evidence type="ECO:0000313" key="6">
    <source>
        <dbReference type="EMBL" id="KAF0251037.1"/>
    </source>
</evidence>
<dbReference type="InterPro" id="IPR036390">
    <property type="entry name" value="WH_DNA-bd_sf"/>
</dbReference>
<dbReference type="FunFam" id="1.10.10.10:FF:000001">
    <property type="entry name" value="LysR family transcriptional regulator"/>
    <property type="match status" value="1"/>
</dbReference>
<sequence length="317" mass="35426">MELRHLRCFVAVAEELHFARAAERLHMEQSPLSRTIKDLEYKLGVQLFERTTRRTRLTWAGTVLLQEARRVIAVVEQAKASVKGAAAGYRGQLRVALSDGVPQSRLASLLALCREEDPDVEIFLREVPSAMQVRGLLDDLFDVGLSQTTKQQEGLLTVPVWHDPLVVALPARHQLLARREIPLTELTGHPLVLCEPQVCEGFWQQLQLVLRPVASRLTIAERVPTLDLMIALVAAGYGLGFSSLPRISELNNPDIATRPLAGQSKLTTFLVRRDNKPSAPLDRFIDRVTRIARGFDDLSAHQTATLRTLDACRDLSR</sequence>
<dbReference type="EMBL" id="WOWR01000072">
    <property type="protein sequence ID" value="KAF0251037.1"/>
    <property type="molecule type" value="Genomic_DNA"/>
</dbReference>
<protein>
    <submittedName>
        <fullName evidence="6">LysR family transcriptional regulator</fullName>
    </submittedName>
</protein>
<keyword evidence="3" id="KW-0238">DNA-binding</keyword>
<dbReference type="Gene3D" id="1.10.10.10">
    <property type="entry name" value="Winged helix-like DNA-binding domain superfamily/Winged helix DNA-binding domain"/>
    <property type="match status" value="1"/>
</dbReference>
<gene>
    <name evidence="6" type="ORF">GN299_30805</name>
</gene>
<dbReference type="InterPro" id="IPR005119">
    <property type="entry name" value="LysR_subst-bd"/>
</dbReference>